<protein>
    <submittedName>
        <fullName evidence="3">Toluene efflux pump outer membrane protein TtgC</fullName>
    </submittedName>
</protein>
<dbReference type="RefSeq" id="WP_175107378.1">
    <property type="nucleotide sequence ID" value="NZ_CADIKM010000035.1"/>
</dbReference>
<proteinExistence type="inferred from homology"/>
<reference evidence="3 4" key="1">
    <citation type="submission" date="2020-04" db="EMBL/GenBank/DDBJ databases">
        <authorList>
            <person name="De Canck E."/>
        </authorList>
    </citation>
    <scope>NUCLEOTIDE SEQUENCE [LARGE SCALE GENOMIC DNA]</scope>
    <source>
        <strain evidence="3 4">LMG 28138</strain>
    </source>
</reference>
<keyword evidence="4" id="KW-1185">Reference proteome</keyword>
<dbReference type="InterPro" id="IPR010131">
    <property type="entry name" value="MdtP/NodT-like"/>
</dbReference>
<dbReference type="AlphaFoldDB" id="A0A6S7BGX1"/>
<evidence type="ECO:0000256" key="2">
    <source>
        <dbReference type="RuleBase" id="RU362097"/>
    </source>
</evidence>
<comment type="similarity">
    <text evidence="1 2">Belongs to the outer membrane factor (OMF) (TC 1.B.17) family.</text>
</comment>
<dbReference type="PANTHER" id="PTHR30203:SF21">
    <property type="entry name" value="OUTER MEMBRANE COMPONENT OF MULTIDRUG EFFLUX PUMP-RELATED"/>
    <property type="match status" value="1"/>
</dbReference>
<keyword evidence="2" id="KW-0564">Palmitate</keyword>
<organism evidence="3 4">
    <name type="scientific">Pararobbsia alpina</name>
    <dbReference type="NCBI Taxonomy" id="621374"/>
    <lineage>
        <taxon>Bacteria</taxon>
        <taxon>Pseudomonadati</taxon>
        <taxon>Pseudomonadota</taxon>
        <taxon>Betaproteobacteria</taxon>
        <taxon>Burkholderiales</taxon>
        <taxon>Burkholderiaceae</taxon>
        <taxon>Pararobbsia</taxon>
    </lineage>
</organism>
<name>A0A6S7BGX1_9BURK</name>
<comment type="subcellular location">
    <subcellularLocation>
        <location evidence="2">Cell membrane</location>
        <topology evidence="2">Lipid-anchor</topology>
    </subcellularLocation>
</comment>
<dbReference type="Gene3D" id="1.20.1600.10">
    <property type="entry name" value="Outer membrane efflux proteins (OEP)"/>
    <property type="match status" value="1"/>
</dbReference>
<dbReference type="EMBL" id="CADIKM010000035">
    <property type="protein sequence ID" value="CAB3799877.1"/>
    <property type="molecule type" value="Genomic_DNA"/>
</dbReference>
<dbReference type="PANTHER" id="PTHR30203">
    <property type="entry name" value="OUTER MEMBRANE CATION EFFLUX PROTEIN"/>
    <property type="match status" value="1"/>
</dbReference>
<sequence length="479" mass="50752">MNRRLVPILLSTAIAASLLAGCQAVGPNYHMPDHAVAKQPAASAPFISVEPRAASSEPLPDEWWQLYQEPVLDDLVRQALTTNTDLRVAQANLARAQAGVEAVEELRRPSTGITAGLTEGQLSGEQYLQTAAPPFGSIYQMNFHVAYQLDLFGQIRRGIEAAKADTEAAQAAYDVTRVTVAAETARAYADVCGAGLELSAAHHILDLEHQSSDLTAKMVQAGRGVSTDVTNSEAQVAVTSASIPTLEAQQKLALYHLATLTGRPPAEFPKAVQDCETPPRLTAPIPVGDGAALLKRRPDIRGAERTLAASTARIGVAVADLYPKITLGLNVGSIGYTSVFLQKQTDTYTLGPLISWEFPNVGAAKAKIAAANATTAADYARFDGVVLTALREVESALTVYARDLDRESDLKTGRARAATALSDAMRLQQSGRQGYLPVLSAEQTVASSDASLASQEVKLAQDQIDLFLALGGGWGKAAR</sequence>
<dbReference type="PROSITE" id="PS51257">
    <property type="entry name" value="PROKAR_LIPOPROTEIN"/>
    <property type="match status" value="1"/>
</dbReference>
<accession>A0A6S7BGX1</accession>
<gene>
    <name evidence="3" type="primary">ttgC_1</name>
    <name evidence="3" type="ORF">LMG28138_04752</name>
</gene>
<keyword evidence="2" id="KW-0732">Signal</keyword>
<feature type="chain" id="PRO_5029035003" evidence="2">
    <location>
        <begin position="21"/>
        <end position="479"/>
    </location>
</feature>
<dbReference type="Proteomes" id="UP000494115">
    <property type="component" value="Unassembled WGS sequence"/>
</dbReference>
<evidence type="ECO:0000313" key="4">
    <source>
        <dbReference type="Proteomes" id="UP000494115"/>
    </source>
</evidence>
<dbReference type="InterPro" id="IPR003423">
    <property type="entry name" value="OMP_efflux"/>
</dbReference>
<dbReference type="NCBIfam" id="TIGR01845">
    <property type="entry name" value="outer_NodT"/>
    <property type="match status" value="1"/>
</dbReference>
<evidence type="ECO:0000256" key="1">
    <source>
        <dbReference type="ARBA" id="ARBA00007613"/>
    </source>
</evidence>
<dbReference type="SUPFAM" id="SSF56954">
    <property type="entry name" value="Outer membrane efflux proteins (OEP)"/>
    <property type="match status" value="1"/>
</dbReference>
<keyword evidence="2" id="KW-0812">Transmembrane</keyword>
<dbReference type="Gene3D" id="2.20.200.10">
    <property type="entry name" value="Outer membrane efflux proteins (OEP)"/>
    <property type="match status" value="1"/>
</dbReference>
<evidence type="ECO:0000313" key="3">
    <source>
        <dbReference type="EMBL" id="CAB3799877.1"/>
    </source>
</evidence>
<feature type="signal peptide" evidence="2">
    <location>
        <begin position="1"/>
        <end position="20"/>
    </location>
</feature>
<keyword evidence="2" id="KW-1134">Transmembrane beta strand</keyword>
<dbReference type="Pfam" id="PF02321">
    <property type="entry name" value="OEP"/>
    <property type="match status" value="2"/>
</dbReference>
<keyword evidence="2" id="KW-0449">Lipoprotein</keyword>
<dbReference type="GO" id="GO:0005886">
    <property type="term" value="C:plasma membrane"/>
    <property type="evidence" value="ECO:0007669"/>
    <property type="project" value="UniProtKB-SubCell"/>
</dbReference>
<dbReference type="GO" id="GO:0015562">
    <property type="term" value="F:efflux transmembrane transporter activity"/>
    <property type="evidence" value="ECO:0007669"/>
    <property type="project" value="InterPro"/>
</dbReference>
<keyword evidence="2" id="KW-0472">Membrane</keyword>